<dbReference type="PANTHER" id="PTHR15959">
    <property type="entry name" value="SYNTAXIN-18"/>
    <property type="match status" value="1"/>
</dbReference>
<evidence type="ECO:0000256" key="14">
    <source>
        <dbReference type="SAM" id="Phobius"/>
    </source>
</evidence>
<keyword evidence="6 14" id="KW-0812">Transmembrane</keyword>
<gene>
    <name evidence="15" type="ORF">DNTS_010106</name>
</gene>
<dbReference type="AlphaFoldDB" id="A0A553MM31"/>
<keyword evidence="9" id="KW-0653">Protein transport</keyword>
<name>A0A553MM31_9TELE</name>
<evidence type="ECO:0000313" key="16">
    <source>
        <dbReference type="Proteomes" id="UP000316079"/>
    </source>
</evidence>
<dbReference type="OrthoDB" id="342981at2759"/>
<keyword evidence="8" id="KW-0931">ER-Golgi transport</keyword>
<evidence type="ECO:0000256" key="12">
    <source>
        <dbReference type="ARBA" id="ARBA00023136"/>
    </source>
</evidence>
<dbReference type="Gene3D" id="1.20.5.110">
    <property type="match status" value="1"/>
</dbReference>
<comment type="function">
    <text evidence="1">Syntaxin that may be involved in targeting and fusion of Golgi-derived retrograde transport vesicles with the ER.</text>
</comment>
<dbReference type="FunFam" id="1.20.5.110:FF:000015">
    <property type="entry name" value="Syntaxin-18, putative"/>
    <property type="match status" value="1"/>
</dbReference>
<evidence type="ECO:0000256" key="1">
    <source>
        <dbReference type="ARBA" id="ARBA00003746"/>
    </source>
</evidence>
<sequence length="515" mass="58248">MAADITLLFKASVKTVKTRNKALGLIESTGKERERETGADRRQRGRERERDRDAFSGRAREVITTEPGRLSPSAAQLLSVLDVSGALSKGPQCLPQPPPPQSRDHGGGALISNISKLKDFLLQHRKDYVNAGRCVSFTSLHRDSSLHNQLVLSSGVCRMSDGERDQIDQDSQIFIRSCADSIALLRSDAERQQVSVQVKEHRTAVLELIDSYLKGVCKLYSEQRAVRVKRVVDKKRLSRLEPEQQINAETPQNDSDETGDKLLPESHLNLWEESRPEDDLSPEEVQMFEQENQRLVGEMNSLLDEVRSDTLVLATMIKEGIRGETLSLLRTPQSPPSSMTVELILQIEGKVVEISRLQEIFAEKVLHQETEIDSIHQLVVGATENVKEGNEDIREAIKNNAGFRVWILFFLVMCSFSLLFLDWLRYSHLDLFLHISRVPGGFLGQDWLKSDDLEPRADECSSFHMVLMVEKKAFPHPRLTVSTRLRSVFFFGPHLDRLFRAVLSASVASFIMTCY</sequence>
<dbReference type="STRING" id="623744.A0A553MM31"/>
<evidence type="ECO:0000256" key="5">
    <source>
        <dbReference type="ARBA" id="ARBA00022448"/>
    </source>
</evidence>
<accession>A0A553MM31</accession>
<protein>
    <recommendedName>
        <fullName evidence="4">Syntaxin-18</fullName>
    </recommendedName>
</protein>
<feature type="region of interest" description="Disordered" evidence="13">
    <location>
        <begin position="242"/>
        <end position="262"/>
    </location>
</feature>
<evidence type="ECO:0000256" key="13">
    <source>
        <dbReference type="SAM" id="MobiDB-lite"/>
    </source>
</evidence>
<keyword evidence="10 14" id="KW-1133">Transmembrane helix</keyword>
<evidence type="ECO:0000313" key="15">
    <source>
        <dbReference type="EMBL" id="TRY54241.1"/>
    </source>
</evidence>
<dbReference type="GO" id="GO:0005789">
    <property type="term" value="C:endoplasmic reticulum membrane"/>
    <property type="evidence" value="ECO:0007669"/>
    <property type="project" value="UniProtKB-SubCell"/>
</dbReference>
<evidence type="ECO:0000256" key="8">
    <source>
        <dbReference type="ARBA" id="ARBA00022892"/>
    </source>
</evidence>
<keyword evidence="16" id="KW-1185">Reference proteome</keyword>
<evidence type="ECO:0000256" key="4">
    <source>
        <dbReference type="ARBA" id="ARBA00019409"/>
    </source>
</evidence>
<dbReference type="CDD" id="cd15850">
    <property type="entry name" value="SNARE_syntaxin18"/>
    <property type="match status" value="1"/>
</dbReference>
<dbReference type="EMBL" id="SRMA01027353">
    <property type="protein sequence ID" value="TRY54241.1"/>
    <property type="molecule type" value="Genomic_DNA"/>
</dbReference>
<feature type="compositionally biased region" description="Basic and acidic residues" evidence="13">
    <location>
        <begin position="29"/>
        <end position="61"/>
    </location>
</feature>
<feature type="region of interest" description="Disordered" evidence="13">
    <location>
        <begin position="27"/>
        <end position="61"/>
    </location>
</feature>
<dbReference type="PANTHER" id="PTHR15959:SF0">
    <property type="entry name" value="SYNTAXIN-18"/>
    <property type="match status" value="1"/>
</dbReference>
<dbReference type="Proteomes" id="UP000316079">
    <property type="component" value="Unassembled WGS sequence"/>
</dbReference>
<keyword evidence="12 14" id="KW-0472">Membrane</keyword>
<evidence type="ECO:0000256" key="3">
    <source>
        <dbReference type="ARBA" id="ARBA00009063"/>
    </source>
</evidence>
<evidence type="ECO:0000256" key="10">
    <source>
        <dbReference type="ARBA" id="ARBA00022989"/>
    </source>
</evidence>
<dbReference type="GO" id="GO:0006890">
    <property type="term" value="P:retrograde vesicle-mediated transport, Golgi to endoplasmic reticulum"/>
    <property type="evidence" value="ECO:0007669"/>
    <property type="project" value="TreeGrafter"/>
</dbReference>
<evidence type="ECO:0000256" key="9">
    <source>
        <dbReference type="ARBA" id="ARBA00022927"/>
    </source>
</evidence>
<comment type="caution">
    <text evidence="15">The sequence shown here is derived from an EMBL/GenBank/DDBJ whole genome shotgun (WGS) entry which is preliminary data.</text>
</comment>
<evidence type="ECO:0000256" key="2">
    <source>
        <dbReference type="ARBA" id="ARBA00004163"/>
    </source>
</evidence>
<dbReference type="GO" id="GO:0015031">
    <property type="term" value="P:protein transport"/>
    <property type="evidence" value="ECO:0007669"/>
    <property type="project" value="UniProtKB-KW"/>
</dbReference>
<keyword evidence="5" id="KW-0813">Transport</keyword>
<evidence type="ECO:0000256" key="11">
    <source>
        <dbReference type="ARBA" id="ARBA00023054"/>
    </source>
</evidence>
<evidence type="ECO:0000256" key="6">
    <source>
        <dbReference type="ARBA" id="ARBA00022692"/>
    </source>
</evidence>
<feature type="region of interest" description="Disordered" evidence="13">
    <location>
        <begin position="89"/>
        <end position="109"/>
    </location>
</feature>
<feature type="compositionally biased region" description="Polar residues" evidence="13">
    <location>
        <begin position="244"/>
        <end position="253"/>
    </location>
</feature>
<keyword evidence="7" id="KW-0256">Endoplasmic reticulum</keyword>
<evidence type="ECO:0000256" key="7">
    <source>
        <dbReference type="ARBA" id="ARBA00022824"/>
    </source>
</evidence>
<proteinExistence type="inferred from homology"/>
<dbReference type="GO" id="GO:0031201">
    <property type="term" value="C:SNARE complex"/>
    <property type="evidence" value="ECO:0007669"/>
    <property type="project" value="TreeGrafter"/>
</dbReference>
<organism evidence="15 16">
    <name type="scientific">Danionella cerebrum</name>
    <dbReference type="NCBI Taxonomy" id="2873325"/>
    <lineage>
        <taxon>Eukaryota</taxon>
        <taxon>Metazoa</taxon>
        <taxon>Chordata</taxon>
        <taxon>Craniata</taxon>
        <taxon>Vertebrata</taxon>
        <taxon>Euteleostomi</taxon>
        <taxon>Actinopterygii</taxon>
        <taxon>Neopterygii</taxon>
        <taxon>Teleostei</taxon>
        <taxon>Ostariophysi</taxon>
        <taxon>Cypriniformes</taxon>
        <taxon>Danionidae</taxon>
        <taxon>Danioninae</taxon>
        <taxon>Danionella</taxon>
    </lineage>
</organism>
<keyword evidence="11" id="KW-0175">Coiled coil</keyword>
<reference evidence="15 16" key="1">
    <citation type="journal article" date="2019" name="Sci. Data">
        <title>Hybrid genome assembly and annotation of Danionella translucida.</title>
        <authorList>
            <person name="Kadobianskyi M."/>
            <person name="Schulze L."/>
            <person name="Schuelke M."/>
            <person name="Judkewitz B."/>
        </authorList>
    </citation>
    <scope>NUCLEOTIDE SEQUENCE [LARGE SCALE GENOMIC DNA]</scope>
    <source>
        <strain evidence="15 16">Bolton</strain>
    </source>
</reference>
<dbReference type="SUPFAM" id="SSF58038">
    <property type="entry name" value="SNARE fusion complex"/>
    <property type="match status" value="1"/>
</dbReference>
<feature type="transmembrane region" description="Helical" evidence="14">
    <location>
        <begin position="403"/>
        <end position="424"/>
    </location>
</feature>
<comment type="similarity">
    <text evidence="3">Belongs to the syntaxin family.</text>
</comment>
<comment type="subcellular location">
    <subcellularLocation>
        <location evidence="2">Endoplasmic reticulum membrane</location>
        <topology evidence="2">Single-pass type IV membrane protein</topology>
    </subcellularLocation>
</comment>